<proteinExistence type="evidence at transcript level"/>
<dbReference type="EMBL" id="GANP01012063">
    <property type="protein sequence ID" value="JAB72405.1"/>
    <property type="molecule type" value="mRNA"/>
</dbReference>
<sequence length="146" mass="15876">MTGFHACLLLALATSALAGYTGFGYGGFGYGGLGYGGLGYGGLGYSGPRLRLRALLWHGLGYGVWPRLRSWSRLWTLWPDWLRCRCSSCHQGLTGPPRPSCCLLRRRPHVADLPLPPHGLLPRCLPSTDCPSRASSPFAPVTTYRS</sequence>
<feature type="chain" id="PRO_5004734331" evidence="1">
    <location>
        <begin position="19"/>
        <end position="146"/>
    </location>
</feature>
<evidence type="ECO:0000313" key="2">
    <source>
        <dbReference type="EMBL" id="JAB72405.1"/>
    </source>
</evidence>
<reference evidence="2" key="1">
    <citation type="journal article" date="2015" name="Sci. Rep.">
        <title>Tissue- and time-dependent transcription in Ixodes ricinus salivary glands and midguts when blood feeding on the vertebrate host.</title>
        <authorList>
            <person name="Kotsyfakis M."/>
            <person name="Schwarz A."/>
            <person name="Erhart J."/>
            <person name="Ribeiro J.M."/>
        </authorList>
    </citation>
    <scope>NUCLEOTIDE SEQUENCE</scope>
    <source>
        <tissue evidence="2">Salivary gland and midgut</tissue>
    </source>
</reference>
<keyword evidence="1" id="KW-0732">Signal</keyword>
<evidence type="ECO:0000256" key="1">
    <source>
        <dbReference type="SAM" id="SignalP"/>
    </source>
</evidence>
<accession>V5GPS7</accession>
<name>V5GPS7_IXORI</name>
<feature type="signal peptide" evidence="1">
    <location>
        <begin position="1"/>
        <end position="18"/>
    </location>
</feature>
<organism evidence="2">
    <name type="scientific">Ixodes ricinus</name>
    <name type="common">Common tick</name>
    <name type="synonym">Acarus ricinus</name>
    <dbReference type="NCBI Taxonomy" id="34613"/>
    <lineage>
        <taxon>Eukaryota</taxon>
        <taxon>Metazoa</taxon>
        <taxon>Ecdysozoa</taxon>
        <taxon>Arthropoda</taxon>
        <taxon>Chelicerata</taxon>
        <taxon>Arachnida</taxon>
        <taxon>Acari</taxon>
        <taxon>Parasitiformes</taxon>
        <taxon>Ixodida</taxon>
        <taxon>Ixodoidea</taxon>
        <taxon>Ixodidae</taxon>
        <taxon>Ixodinae</taxon>
        <taxon>Ixodes</taxon>
    </lineage>
</organism>
<feature type="non-terminal residue" evidence="2">
    <location>
        <position position="146"/>
    </location>
</feature>
<dbReference type="AlphaFoldDB" id="V5GPS7"/>
<protein>
    <submittedName>
        <fullName evidence="2">Putative salivary secreted protein of 21.3 kDa</fullName>
    </submittedName>
</protein>